<sequence>MATIPVFNPTIPFLGEIPGGMLIGKKLHIRGQILASDGMFNINVQSGGALQPRDDTPLHISIRISDRVVVLNSFEGGEWQREERHTARPVAEGETFDLTIKAKAGYFKIEINGKKLGKFEHRLPVELARYVHIGEGAVIESITMS</sequence>
<dbReference type="AlphaFoldDB" id="A0A1Q3G4M2"/>
<dbReference type="EMBL" id="GFDL01000298">
    <property type="protein sequence ID" value="JAV34747.1"/>
    <property type="molecule type" value="Transcribed_RNA"/>
</dbReference>
<dbReference type="GO" id="GO:0030246">
    <property type="term" value="F:carbohydrate binding"/>
    <property type="evidence" value="ECO:0007669"/>
    <property type="project" value="UniProtKB-UniRule"/>
</dbReference>
<reference evidence="4" key="1">
    <citation type="submission" date="2017-01" db="EMBL/GenBank/DDBJ databases">
        <title>A deep insight into the sialotranscriptome of adult male and female Cluex tarsalis mosquitoes.</title>
        <authorList>
            <person name="Ribeiro J.M."/>
            <person name="Moreira F."/>
            <person name="Bernard K.A."/>
            <person name="Calvo E."/>
        </authorList>
    </citation>
    <scope>NUCLEOTIDE SEQUENCE</scope>
    <source>
        <strain evidence="4">Kern County</strain>
        <tissue evidence="4">Salivary glands</tissue>
    </source>
</reference>
<organism evidence="4">
    <name type="scientific">Culex tarsalis</name>
    <name type="common">Encephalitis mosquito</name>
    <dbReference type="NCBI Taxonomy" id="7177"/>
    <lineage>
        <taxon>Eukaryota</taxon>
        <taxon>Metazoa</taxon>
        <taxon>Ecdysozoa</taxon>
        <taxon>Arthropoda</taxon>
        <taxon>Hexapoda</taxon>
        <taxon>Insecta</taxon>
        <taxon>Pterygota</taxon>
        <taxon>Neoptera</taxon>
        <taxon>Endopterygota</taxon>
        <taxon>Diptera</taxon>
        <taxon>Nematocera</taxon>
        <taxon>Culicoidea</taxon>
        <taxon>Culicidae</taxon>
        <taxon>Culicinae</taxon>
        <taxon>Culicini</taxon>
        <taxon>Culex</taxon>
        <taxon>Culex</taxon>
    </lineage>
</organism>
<protein>
    <recommendedName>
        <fullName evidence="2">Galectin</fullName>
    </recommendedName>
</protein>
<evidence type="ECO:0000256" key="2">
    <source>
        <dbReference type="RuleBase" id="RU102079"/>
    </source>
</evidence>
<keyword evidence="1 2" id="KW-0430">Lectin</keyword>
<proteinExistence type="predicted"/>
<dbReference type="SUPFAM" id="SSF49899">
    <property type="entry name" value="Concanavalin A-like lectins/glucanases"/>
    <property type="match status" value="1"/>
</dbReference>
<dbReference type="SMART" id="SM00276">
    <property type="entry name" value="GLECT"/>
    <property type="match status" value="1"/>
</dbReference>
<dbReference type="Pfam" id="PF00337">
    <property type="entry name" value="Gal-bind_lectin"/>
    <property type="match status" value="1"/>
</dbReference>
<accession>A0A1Q3G4M2</accession>
<dbReference type="PROSITE" id="PS51304">
    <property type="entry name" value="GALECTIN"/>
    <property type="match status" value="1"/>
</dbReference>
<evidence type="ECO:0000313" key="4">
    <source>
        <dbReference type="EMBL" id="JAV34747.1"/>
    </source>
</evidence>
<dbReference type="PANTHER" id="PTHR11346">
    <property type="entry name" value="GALECTIN"/>
    <property type="match status" value="1"/>
</dbReference>
<dbReference type="InterPro" id="IPR044156">
    <property type="entry name" value="Galectin-like"/>
</dbReference>
<evidence type="ECO:0000256" key="1">
    <source>
        <dbReference type="ARBA" id="ARBA00022734"/>
    </source>
</evidence>
<dbReference type="GO" id="GO:0016936">
    <property type="term" value="F:galactoside binding"/>
    <property type="evidence" value="ECO:0007669"/>
    <property type="project" value="TreeGrafter"/>
</dbReference>
<name>A0A1Q3G4M2_CULTA</name>
<dbReference type="CDD" id="cd00070">
    <property type="entry name" value="GLECT"/>
    <property type="match status" value="1"/>
</dbReference>
<evidence type="ECO:0000259" key="3">
    <source>
        <dbReference type="PROSITE" id="PS51304"/>
    </source>
</evidence>
<dbReference type="InterPro" id="IPR001079">
    <property type="entry name" value="Galectin_CRD"/>
</dbReference>
<dbReference type="InterPro" id="IPR013320">
    <property type="entry name" value="ConA-like_dom_sf"/>
</dbReference>
<dbReference type="PANTHER" id="PTHR11346:SF176">
    <property type="entry name" value="32 KDA BETA-GALACTOSIDE-BINDING LECTIN LEC-3"/>
    <property type="match status" value="1"/>
</dbReference>
<dbReference type="SMART" id="SM00908">
    <property type="entry name" value="Gal-bind_lectin"/>
    <property type="match status" value="1"/>
</dbReference>
<dbReference type="Gene3D" id="2.60.120.200">
    <property type="match status" value="1"/>
</dbReference>
<feature type="domain" description="Galectin" evidence="3">
    <location>
        <begin position="13"/>
        <end position="145"/>
    </location>
</feature>